<comment type="cofactor">
    <cofactor evidence="2">
        <name>FAD</name>
        <dbReference type="ChEBI" id="CHEBI:57692"/>
    </cofactor>
</comment>
<reference evidence="20 21" key="1">
    <citation type="submission" date="2013-02" db="EMBL/GenBank/DDBJ databases">
        <title>Genome sequence of Candida maltosa Xu316, a potential industrial strain for xylitol and ethanol production.</title>
        <authorList>
            <person name="Yu J."/>
            <person name="Wang Q."/>
            <person name="Geng X."/>
            <person name="Bao W."/>
            <person name="He P."/>
            <person name="Cai J."/>
        </authorList>
    </citation>
    <scope>NUCLEOTIDE SEQUENCE [LARGE SCALE GENOMIC DNA]</scope>
    <source>
        <strain evidence="21">Xu316</strain>
    </source>
</reference>
<comment type="subcellular location">
    <subcellularLocation>
        <location evidence="3">Peroxisome</location>
    </subcellularLocation>
</comment>
<dbReference type="InterPro" id="IPR002655">
    <property type="entry name" value="Acyl-CoA_oxidase_C"/>
</dbReference>
<keyword evidence="11" id="KW-0576">Peroxisome</keyword>
<dbReference type="InterPro" id="IPR055060">
    <property type="entry name" value="ACOX_C_alpha1"/>
</dbReference>
<dbReference type="FunFam" id="1.10.540.10:FF:000018">
    <property type="entry name" value="Acyl-coenzyme A oxidase"/>
    <property type="match status" value="1"/>
</dbReference>
<dbReference type="HOGENOM" id="CLU_014629_3_1_1"/>
<protein>
    <recommendedName>
        <fullName evidence="12">Acyl-coenzyme A oxidase</fullName>
    </recommendedName>
</protein>
<sequence length="709" mass="78347">MTFTKKNVSVSQGPDPRTSIQTERANSKFDPVTMNYFLEGSKERSELMKSLAQQIERDPILFTDGSYYDLTKDQQRELTVLKINRLSRYREGDSVDTFNKRLSIMGVVDPQVATRIGVNLGLFLSCISGNGTAEQFKYWAIDKGTHNIQGLYGCFGMTELGHGSNVAGVETTATFDKETDEFVINTPHIGATKWWIGGAAHSATHCSVYARLVVDGKDYGVKTFVVPLRDSNHDLMPGVTVGDIGAKMGRDGIDNGWIQFSNVRIPRFFMLQKFCKVSAEGEVVLPPLEQLSYSALLGGRVMMVLDSYRMLARVSTIALRYAIGRRQFKGDNVDQNDPNALETQLIDYPLHQKRLFPYLAAAYVVSTGALKVEHTIQSTLATLDAAVENNDTTAIFKSIDDMKSLFIDSGSLKATTTWLAAEAIDQCRQACGGHGYSSYNGFAKAFNDWVVQCTWEGDNNVLSLSVGKPIIKQIIGIEDSGKTVRGSTAFLNQVKDFTGSNASKVVLNNTSDLNDINKVIKSIEVAIIRLAHEAAISVRKESLDFAGAELVQISKLKAHHYLLTEFVKRVGEFEHKELVPFLNTIGRLYSATVVLDKFAGVFLTFNVASPQAITDLASTQIPKLCAEVRPNVVAYTDSFQQSDMVINSAIGKYDGDVYENYFDLVKQLNPPKNTKAPYTAALEGMLNRPSLEARERYEKSDETAAILSK</sequence>
<evidence type="ECO:0000259" key="19">
    <source>
        <dbReference type="Pfam" id="PF22924"/>
    </source>
</evidence>
<dbReference type="SUPFAM" id="SSF47203">
    <property type="entry name" value="Acyl-CoA dehydrogenase C-terminal domain-like"/>
    <property type="match status" value="2"/>
</dbReference>
<evidence type="ECO:0000259" key="17">
    <source>
        <dbReference type="Pfam" id="PF02770"/>
    </source>
</evidence>
<dbReference type="FunFam" id="1.20.140.10:FF:000015">
    <property type="entry name" value="Acyl-coenzyme A oxidase"/>
    <property type="match status" value="1"/>
</dbReference>
<dbReference type="GO" id="GO:0055088">
    <property type="term" value="P:lipid homeostasis"/>
    <property type="evidence" value="ECO:0007669"/>
    <property type="project" value="TreeGrafter"/>
</dbReference>
<evidence type="ECO:0000256" key="14">
    <source>
        <dbReference type="PIRSR" id="PIRSR000168-2"/>
    </source>
</evidence>
<feature type="domain" description="Acyl-CoA oxidase C-alpha1" evidence="19">
    <location>
        <begin position="293"/>
        <end position="468"/>
    </location>
</feature>
<dbReference type="FunFam" id="2.40.110.10:FF:000003">
    <property type="entry name" value="Acyl-coenzyme A oxidase"/>
    <property type="match status" value="1"/>
</dbReference>
<dbReference type="OrthoDB" id="538336at2759"/>
<dbReference type="Pfam" id="PF22924">
    <property type="entry name" value="ACOX_C_alpha1"/>
    <property type="match status" value="1"/>
</dbReference>
<dbReference type="GO" id="GO:0005504">
    <property type="term" value="F:fatty acid binding"/>
    <property type="evidence" value="ECO:0007669"/>
    <property type="project" value="TreeGrafter"/>
</dbReference>
<dbReference type="InterPro" id="IPR006091">
    <property type="entry name" value="Acyl-CoA_Oxase/DH_mid-dom"/>
</dbReference>
<feature type="binding site" evidence="14">
    <location>
        <position position="197"/>
    </location>
    <ligand>
        <name>FAD</name>
        <dbReference type="ChEBI" id="CHEBI:57692"/>
    </ligand>
</feature>
<dbReference type="OMA" id="SINKRFA"/>
<dbReference type="InterPro" id="IPR036250">
    <property type="entry name" value="AcylCo_DH-like_C"/>
</dbReference>
<evidence type="ECO:0000256" key="2">
    <source>
        <dbReference type="ARBA" id="ARBA00001974"/>
    </source>
</evidence>
<dbReference type="EMBL" id="AOGT01000276">
    <property type="protein sequence ID" value="EMG50426.1"/>
    <property type="molecule type" value="Genomic_DNA"/>
</dbReference>
<feature type="domain" description="Acyl-coenzyme A oxidase N-terminal" evidence="18">
    <location>
        <begin position="33"/>
        <end position="140"/>
    </location>
</feature>
<evidence type="ECO:0000313" key="21">
    <source>
        <dbReference type="Proteomes" id="UP000011777"/>
    </source>
</evidence>
<dbReference type="GO" id="GO:0033540">
    <property type="term" value="P:fatty acid beta-oxidation using acyl-CoA oxidase"/>
    <property type="evidence" value="ECO:0007669"/>
    <property type="project" value="UniProtKB-UniPathway"/>
</dbReference>
<evidence type="ECO:0000256" key="10">
    <source>
        <dbReference type="ARBA" id="ARBA00023098"/>
    </source>
</evidence>
<gene>
    <name evidence="20" type="ORF">G210_4525</name>
</gene>
<dbReference type="InterPro" id="IPR009100">
    <property type="entry name" value="AcylCoA_DH/oxidase_NM_dom_sf"/>
</dbReference>
<dbReference type="Pfam" id="PF01756">
    <property type="entry name" value="ACOX"/>
    <property type="match status" value="1"/>
</dbReference>
<evidence type="ECO:0000256" key="5">
    <source>
        <dbReference type="ARBA" id="ARBA00006288"/>
    </source>
</evidence>
<feature type="region of interest" description="Disordered" evidence="15">
    <location>
        <begin position="1"/>
        <end position="25"/>
    </location>
</feature>
<keyword evidence="21" id="KW-1185">Reference proteome</keyword>
<dbReference type="STRING" id="1245528.M3IUY4"/>
<evidence type="ECO:0000256" key="7">
    <source>
        <dbReference type="ARBA" id="ARBA00022827"/>
    </source>
</evidence>
<dbReference type="Pfam" id="PF14749">
    <property type="entry name" value="Acyl-CoA_ox_N"/>
    <property type="match status" value="1"/>
</dbReference>
<comment type="pathway">
    <text evidence="4">Lipid metabolism; peroxisomal fatty acid beta-oxidation.</text>
</comment>
<feature type="active site" description="Proton acceptor" evidence="13">
    <location>
        <position position="456"/>
    </location>
</feature>
<comment type="similarity">
    <text evidence="5 12">Belongs to the acyl-CoA oxidase family.</text>
</comment>
<feature type="domain" description="Acyl-CoA oxidase/dehydrogenase middle" evidence="17">
    <location>
        <begin position="154"/>
        <end position="263"/>
    </location>
</feature>
<evidence type="ECO:0000256" key="15">
    <source>
        <dbReference type="SAM" id="MobiDB-lite"/>
    </source>
</evidence>
<dbReference type="PANTHER" id="PTHR10909:SF352">
    <property type="entry name" value="ACYL-COENZYME A OXIDASE-LIKE PROTEIN"/>
    <property type="match status" value="1"/>
</dbReference>
<evidence type="ECO:0000256" key="4">
    <source>
        <dbReference type="ARBA" id="ARBA00004846"/>
    </source>
</evidence>
<accession>M3IUY4</accession>
<comment type="caution">
    <text evidence="20">The sequence shown here is derived from an EMBL/GenBank/DDBJ whole genome shotgun (WGS) entry which is preliminary data.</text>
</comment>
<evidence type="ECO:0000256" key="12">
    <source>
        <dbReference type="PIRNR" id="PIRNR000168"/>
    </source>
</evidence>
<evidence type="ECO:0000256" key="11">
    <source>
        <dbReference type="ARBA" id="ARBA00023140"/>
    </source>
</evidence>
<dbReference type="InterPro" id="IPR037069">
    <property type="entry name" value="AcylCoA_DH/ox_N_sf"/>
</dbReference>
<keyword evidence="10" id="KW-0443">Lipid metabolism</keyword>
<dbReference type="Proteomes" id="UP000011777">
    <property type="component" value="Unassembled WGS sequence"/>
</dbReference>
<feature type="compositionally biased region" description="Polar residues" evidence="15">
    <location>
        <begin position="1"/>
        <end position="24"/>
    </location>
</feature>
<keyword evidence="7 12" id="KW-0274">FAD</keyword>
<dbReference type="Gene3D" id="1.10.540.10">
    <property type="entry name" value="Acyl-CoA dehydrogenase/oxidase, N-terminal domain"/>
    <property type="match status" value="1"/>
</dbReference>
<evidence type="ECO:0000256" key="8">
    <source>
        <dbReference type="ARBA" id="ARBA00022832"/>
    </source>
</evidence>
<dbReference type="Gene3D" id="2.40.110.10">
    <property type="entry name" value="Butyryl-CoA Dehydrogenase, subunit A, domain 2"/>
    <property type="match status" value="1"/>
</dbReference>
<keyword evidence="6 12" id="KW-0285">Flavoprotein</keyword>
<dbReference type="InterPro" id="IPR012258">
    <property type="entry name" value="Acyl-CoA_oxidase"/>
</dbReference>
<dbReference type="Gene3D" id="1.20.140.10">
    <property type="entry name" value="Butyryl-CoA Dehydrogenase, subunit A, domain 3"/>
    <property type="match status" value="2"/>
</dbReference>
<dbReference type="SUPFAM" id="SSF56645">
    <property type="entry name" value="Acyl-CoA dehydrogenase NM domain-like"/>
    <property type="match status" value="1"/>
</dbReference>
<dbReference type="Pfam" id="PF02770">
    <property type="entry name" value="Acyl-CoA_dh_M"/>
    <property type="match status" value="1"/>
</dbReference>
<dbReference type="PANTHER" id="PTHR10909">
    <property type="entry name" value="ELECTRON TRANSPORT OXIDOREDUCTASE"/>
    <property type="match status" value="1"/>
</dbReference>
<dbReference type="InterPro" id="IPR029320">
    <property type="entry name" value="Acyl-CoA_ox_N"/>
</dbReference>
<dbReference type="AlphaFoldDB" id="M3IUY4"/>
<dbReference type="InterPro" id="IPR046373">
    <property type="entry name" value="Acyl-CoA_Oxase/DH_mid-dom_sf"/>
</dbReference>
<evidence type="ECO:0000256" key="13">
    <source>
        <dbReference type="PIRSR" id="PIRSR000168-1"/>
    </source>
</evidence>
<evidence type="ECO:0000256" key="6">
    <source>
        <dbReference type="ARBA" id="ARBA00022630"/>
    </source>
</evidence>
<keyword evidence="8" id="KW-0276">Fatty acid metabolism</keyword>
<evidence type="ECO:0000256" key="9">
    <source>
        <dbReference type="ARBA" id="ARBA00023002"/>
    </source>
</evidence>
<organism evidence="20 21">
    <name type="scientific">Candida maltosa (strain Xu316)</name>
    <name type="common">Yeast</name>
    <dbReference type="NCBI Taxonomy" id="1245528"/>
    <lineage>
        <taxon>Eukaryota</taxon>
        <taxon>Fungi</taxon>
        <taxon>Dikarya</taxon>
        <taxon>Ascomycota</taxon>
        <taxon>Saccharomycotina</taxon>
        <taxon>Pichiomycetes</taxon>
        <taxon>Debaryomycetaceae</taxon>
        <taxon>Candida/Lodderomyces clade</taxon>
        <taxon>Candida</taxon>
    </lineage>
</organism>
<proteinExistence type="inferred from homology"/>
<dbReference type="GO" id="GO:0071949">
    <property type="term" value="F:FAD binding"/>
    <property type="evidence" value="ECO:0007669"/>
    <property type="project" value="InterPro"/>
</dbReference>
<evidence type="ECO:0000256" key="1">
    <source>
        <dbReference type="ARBA" id="ARBA00001201"/>
    </source>
</evidence>
<dbReference type="GO" id="GO:0003997">
    <property type="term" value="F:acyl-CoA oxidase activity"/>
    <property type="evidence" value="ECO:0007669"/>
    <property type="project" value="UniProtKB-EC"/>
</dbReference>
<dbReference type="UniPathway" id="UPA00661"/>
<evidence type="ECO:0000259" key="18">
    <source>
        <dbReference type="Pfam" id="PF14749"/>
    </source>
</evidence>
<evidence type="ECO:0000259" key="16">
    <source>
        <dbReference type="Pfam" id="PF01756"/>
    </source>
</evidence>
<feature type="binding site" evidence="14">
    <location>
        <position position="158"/>
    </location>
    <ligand>
        <name>FAD</name>
        <dbReference type="ChEBI" id="CHEBI:57692"/>
    </ligand>
</feature>
<dbReference type="PIRSF" id="PIRSF000168">
    <property type="entry name" value="Acyl-CoA_oxidase"/>
    <property type="match status" value="1"/>
</dbReference>
<evidence type="ECO:0000313" key="20">
    <source>
        <dbReference type="EMBL" id="EMG50426.1"/>
    </source>
</evidence>
<dbReference type="GO" id="GO:0005777">
    <property type="term" value="C:peroxisome"/>
    <property type="evidence" value="ECO:0007669"/>
    <property type="project" value="UniProtKB-SubCell"/>
</dbReference>
<comment type="catalytic activity">
    <reaction evidence="1">
        <text>a 2,3-saturated acyl-CoA + O2 = a (2E)-enoyl-CoA + H2O2</text>
        <dbReference type="Rhea" id="RHEA:38959"/>
        <dbReference type="ChEBI" id="CHEBI:15379"/>
        <dbReference type="ChEBI" id="CHEBI:16240"/>
        <dbReference type="ChEBI" id="CHEBI:58856"/>
        <dbReference type="ChEBI" id="CHEBI:65111"/>
        <dbReference type="EC" id="1.3.3.6"/>
    </reaction>
</comment>
<dbReference type="eggNOG" id="KOG0136">
    <property type="taxonomic scope" value="Eukaryota"/>
</dbReference>
<evidence type="ECO:0000256" key="3">
    <source>
        <dbReference type="ARBA" id="ARBA00004275"/>
    </source>
</evidence>
<feature type="domain" description="Acyl-CoA oxidase C-terminal" evidence="16">
    <location>
        <begin position="515"/>
        <end position="687"/>
    </location>
</feature>
<name>M3IUY4_CANMX</name>
<keyword evidence="9" id="KW-0560">Oxidoreductase</keyword>